<dbReference type="Pfam" id="PF08402">
    <property type="entry name" value="TOBE_2"/>
    <property type="match status" value="1"/>
</dbReference>
<reference evidence="11" key="1">
    <citation type="submission" date="2014-05" db="EMBL/GenBank/DDBJ databases">
        <authorList>
            <person name="Horn Fabian"/>
        </authorList>
    </citation>
    <scope>NUCLEOTIDE SEQUENCE</scope>
</reference>
<keyword evidence="6" id="KW-1278">Translocase</keyword>
<dbReference type="InterPro" id="IPR027417">
    <property type="entry name" value="P-loop_NTPase"/>
</dbReference>
<evidence type="ECO:0000256" key="2">
    <source>
        <dbReference type="ARBA" id="ARBA00022475"/>
    </source>
</evidence>
<dbReference type="EC" id="7.6.2.9" evidence="8"/>
<dbReference type="RefSeq" id="WP_052701144.1">
    <property type="nucleotide sequence ID" value="NZ_BAABDR010000098.1"/>
</dbReference>
<dbReference type="PROSITE" id="PS50893">
    <property type="entry name" value="ABC_TRANSPORTER_2"/>
    <property type="match status" value="1"/>
</dbReference>
<name>A0A060ZKZ8_9ACTN</name>
<evidence type="ECO:0000313" key="12">
    <source>
        <dbReference type="EMBL" id="MBP2066973.1"/>
    </source>
</evidence>
<dbReference type="Gene3D" id="2.40.50.100">
    <property type="match status" value="1"/>
</dbReference>
<organism evidence="11">
    <name type="scientific">Streptomyces iranensis</name>
    <dbReference type="NCBI Taxonomy" id="576784"/>
    <lineage>
        <taxon>Bacteria</taxon>
        <taxon>Bacillati</taxon>
        <taxon>Actinomycetota</taxon>
        <taxon>Actinomycetes</taxon>
        <taxon>Kitasatosporales</taxon>
        <taxon>Streptomycetaceae</taxon>
        <taxon>Streptomyces</taxon>
        <taxon>Streptomyces violaceusniger group</taxon>
    </lineage>
</organism>
<feature type="domain" description="ABC transporter" evidence="10">
    <location>
        <begin position="30"/>
        <end position="260"/>
    </location>
</feature>
<evidence type="ECO:0000259" key="10">
    <source>
        <dbReference type="PROSITE" id="PS50893"/>
    </source>
</evidence>
<dbReference type="PANTHER" id="PTHR42781:SF1">
    <property type="entry name" value="THIAMINE IMPORT ATP-BINDING PROTEIN THIQ"/>
    <property type="match status" value="1"/>
</dbReference>
<dbReference type="EMBL" id="JAGGLR010000028">
    <property type="protein sequence ID" value="MBP2066973.1"/>
    <property type="molecule type" value="Genomic_DNA"/>
</dbReference>
<dbReference type="InterPro" id="IPR050093">
    <property type="entry name" value="ABC_SmlMolc_Importer"/>
</dbReference>
<dbReference type="GO" id="GO:0015418">
    <property type="term" value="F:ABC-type quaternary ammonium compound transporting activity"/>
    <property type="evidence" value="ECO:0007669"/>
    <property type="project" value="UniProtKB-EC"/>
</dbReference>
<evidence type="ECO:0000256" key="1">
    <source>
        <dbReference type="ARBA" id="ARBA00022448"/>
    </source>
</evidence>
<evidence type="ECO:0000256" key="9">
    <source>
        <dbReference type="SAM" id="MobiDB-lite"/>
    </source>
</evidence>
<proteinExistence type="predicted"/>
<evidence type="ECO:0000256" key="8">
    <source>
        <dbReference type="ARBA" id="ARBA00066388"/>
    </source>
</evidence>
<keyword evidence="5 12" id="KW-0067">ATP-binding</keyword>
<dbReference type="HOGENOM" id="CLU_000604_1_1_11"/>
<dbReference type="InterPro" id="IPR003593">
    <property type="entry name" value="AAA+_ATPase"/>
</dbReference>
<dbReference type="SUPFAM" id="SSF50331">
    <property type="entry name" value="MOP-like"/>
    <property type="match status" value="1"/>
</dbReference>
<keyword evidence="13" id="KW-1185">Reference proteome</keyword>
<evidence type="ECO:0000256" key="6">
    <source>
        <dbReference type="ARBA" id="ARBA00022967"/>
    </source>
</evidence>
<dbReference type="GO" id="GO:0043190">
    <property type="term" value="C:ATP-binding cassette (ABC) transporter complex"/>
    <property type="evidence" value="ECO:0007669"/>
    <property type="project" value="InterPro"/>
</dbReference>
<dbReference type="GO" id="GO:0005524">
    <property type="term" value="F:ATP binding"/>
    <property type="evidence" value="ECO:0007669"/>
    <property type="project" value="UniProtKB-KW"/>
</dbReference>
<dbReference type="InterPro" id="IPR013611">
    <property type="entry name" value="Transp-assoc_OB_typ2"/>
</dbReference>
<dbReference type="Gene3D" id="3.40.50.300">
    <property type="entry name" value="P-loop containing nucleotide triphosphate hydrolases"/>
    <property type="match status" value="1"/>
</dbReference>
<sequence length="397" mass="41989">MTAGTDTVGKETVPAGSDTATRAGSTRGRLVLKGIHKALGGKEVVRGIDLTMEPGEFLTLLGPSGCGKSTTLNMVAGHLLPDSGVVEVDGRDITRLPANRRAMGMVFQSYALFPHMTVAENIAFGLRMRKVGAARRRRRAAEALELVGLDGMGERYPRQLSGGQRQRTALARALIVEPDLLLLDEPFSNLDAQLRVRLREEVAALQRRVGTTTILVTHDQDEALAVSDRIAVMAEGAIHQLDVPETVYLRPATDFVAQFVGEVNVLDGVAAGAAAEGHRCWIGDTHLVTATPVGTAPGDGEAVRLYVRPEAVRVLAIPEAVSGKGRSASTSAHTAAEPGLPGTVEATRFLGTRVRCVVATAAGRIEATLPFGSEVPGLGEEVICAWQPQHASLTARP</sequence>
<dbReference type="SMART" id="SM00382">
    <property type="entry name" value="AAA"/>
    <property type="match status" value="1"/>
</dbReference>
<keyword evidence="1" id="KW-0813">Transport</keyword>
<dbReference type="Proteomes" id="UP000756710">
    <property type="component" value="Unassembled WGS sequence"/>
</dbReference>
<keyword evidence="3" id="KW-0997">Cell inner membrane</keyword>
<evidence type="ECO:0000256" key="3">
    <source>
        <dbReference type="ARBA" id="ARBA00022519"/>
    </source>
</evidence>
<keyword evidence="2" id="KW-1003">Cell membrane</keyword>
<evidence type="ECO:0000256" key="7">
    <source>
        <dbReference type="ARBA" id="ARBA00023136"/>
    </source>
</evidence>
<dbReference type="InterPro" id="IPR008995">
    <property type="entry name" value="Mo/tungstate-bd_C_term_dom"/>
</dbReference>
<dbReference type="Pfam" id="PF00005">
    <property type="entry name" value="ABC_tran"/>
    <property type="match status" value="1"/>
</dbReference>
<dbReference type="PANTHER" id="PTHR42781">
    <property type="entry name" value="SPERMIDINE/PUTRESCINE IMPORT ATP-BINDING PROTEIN POTA"/>
    <property type="match status" value="1"/>
</dbReference>
<reference evidence="12 13" key="2">
    <citation type="submission" date="2021-03" db="EMBL/GenBank/DDBJ databases">
        <title>Genomic Encyclopedia of Type Strains, Phase IV (KMG-IV): sequencing the most valuable type-strain genomes for metagenomic binning, comparative biology and taxonomic classification.</title>
        <authorList>
            <person name="Goeker M."/>
        </authorList>
    </citation>
    <scope>NUCLEOTIDE SEQUENCE [LARGE SCALE GENOMIC DNA]</scope>
    <source>
        <strain evidence="12 13">DSM 41954</strain>
    </source>
</reference>
<feature type="region of interest" description="Disordered" evidence="9">
    <location>
        <begin position="1"/>
        <end position="24"/>
    </location>
</feature>
<dbReference type="EMBL" id="LK022848">
    <property type="protein sequence ID" value="CDR02408.1"/>
    <property type="molecule type" value="Genomic_DNA"/>
</dbReference>
<keyword evidence="4" id="KW-0547">Nucleotide-binding</keyword>
<evidence type="ECO:0000313" key="11">
    <source>
        <dbReference type="EMBL" id="CDR02408.1"/>
    </source>
</evidence>
<dbReference type="SUPFAM" id="SSF52540">
    <property type="entry name" value="P-loop containing nucleoside triphosphate hydrolases"/>
    <property type="match status" value="1"/>
</dbReference>
<dbReference type="InterPro" id="IPR003439">
    <property type="entry name" value="ABC_transporter-like_ATP-bd"/>
</dbReference>
<gene>
    <name evidence="12" type="ORF">J2Z30_008039</name>
    <name evidence="11" type="ORF">SIRAN755</name>
</gene>
<protein>
    <recommendedName>
        <fullName evidence="8">ABC-type quaternary amine transporter</fullName>
        <ecNumber evidence="8">7.6.2.9</ecNumber>
    </recommendedName>
</protein>
<evidence type="ECO:0000313" key="13">
    <source>
        <dbReference type="Proteomes" id="UP000756710"/>
    </source>
</evidence>
<keyword evidence="7" id="KW-0472">Membrane</keyword>
<accession>A0A060ZKZ8</accession>
<evidence type="ECO:0000256" key="5">
    <source>
        <dbReference type="ARBA" id="ARBA00022840"/>
    </source>
</evidence>
<dbReference type="FunFam" id="3.40.50.300:FF:000425">
    <property type="entry name" value="Probable ABC transporter, ATP-binding subunit"/>
    <property type="match status" value="1"/>
</dbReference>
<dbReference type="AlphaFoldDB" id="A0A060ZKZ8"/>
<dbReference type="GO" id="GO:0016887">
    <property type="term" value="F:ATP hydrolysis activity"/>
    <property type="evidence" value="ECO:0007669"/>
    <property type="project" value="InterPro"/>
</dbReference>
<evidence type="ECO:0000256" key="4">
    <source>
        <dbReference type="ARBA" id="ARBA00022741"/>
    </source>
</evidence>